<feature type="transmembrane region" description="Helical" evidence="9">
    <location>
        <begin position="103"/>
        <end position="120"/>
    </location>
</feature>
<evidence type="ECO:0000256" key="4">
    <source>
        <dbReference type="ARBA" id="ARBA00022692"/>
    </source>
</evidence>
<evidence type="ECO:0000256" key="3">
    <source>
        <dbReference type="ARBA" id="ARBA00022670"/>
    </source>
</evidence>
<dbReference type="GO" id="GO:0004190">
    <property type="term" value="F:aspartic-type endopeptidase activity"/>
    <property type="evidence" value="ECO:0007669"/>
    <property type="project" value="UniProtKB-UniRule"/>
</dbReference>
<feature type="transmembrane region" description="Helical" evidence="9">
    <location>
        <begin position="74"/>
        <end position="96"/>
    </location>
</feature>
<comment type="similarity">
    <text evidence="1 9 11">Belongs to the peptidase A8 family.</text>
</comment>
<feature type="active site" evidence="9">
    <location>
        <position position="130"/>
    </location>
</feature>
<keyword evidence="6 9" id="KW-0378">Hydrolase</keyword>
<gene>
    <name evidence="9" type="primary">lspA</name>
    <name evidence="12" type="ORF">GIW81_08190</name>
</gene>
<dbReference type="EC" id="3.4.23.36" evidence="9"/>
<comment type="subcellular location">
    <subcellularLocation>
        <location evidence="9">Cell membrane</location>
        <topology evidence="9">Multi-pass membrane protein</topology>
    </subcellularLocation>
</comment>
<name>A0A6I3KH49_9HYPH</name>
<evidence type="ECO:0000256" key="6">
    <source>
        <dbReference type="ARBA" id="ARBA00022801"/>
    </source>
</evidence>
<evidence type="ECO:0000256" key="5">
    <source>
        <dbReference type="ARBA" id="ARBA00022750"/>
    </source>
</evidence>
<dbReference type="InterPro" id="IPR001872">
    <property type="entry name" value="Peptidase_A8"/>
</dbReference>
<dbReference type="UniPathway" id="UPA00665"/>
<evidence type="ECO:0000313" key="12">
    <source>
        <dbReference type="EMBL" id="MTD94314.1"/>
    </source>
</evidence>
<organism evidence="12 13">
    <name type="scientific">Hyphomicrobium album</name>
    <dbReference type="NCBI Taxonomy" id="2665159"/>
    <lineage>
        <taxon>Bacteria</taxon>
        <taxon>Pseudomonadati</taxon>
        <taxon>Pseudomonadota</taxon>
        <taxon>Alphaproteobacteria</taxon>
        <taxon>Hyphomicrobiales</taxon>
        <taxon>Hyphomicrobiaceae</taxon>
        <taxon>Hyphomicrobium</taxon>
    </lineage>
</organism>
<reference evidence="12 13" key="1">
    <citation type="submission" date="2019-11" db="EMBL/GenBank/DDBJ databases">
        <title>Identification of a novel strain.</title>
        <authorList>
            <person name="Xu Q."/>
            <person name="Wang G."/>
        </authorList>
    </citation>
    <scope>NUCLEOTIDE SEQUENCE [LARGE SCALE GENOMIC DNA]</scope>
    <source>
        <strain evidence="13">xq</strain>
    </source>
</reference>
<keyword evidence="3 9" id="KW-0645">Protease</keyword>
<dbReference type="GO" id="GO:0005886">
    <property type="term" value="C:plasma membrane"/>
    <property type="evidence" value="ECO:0007669"/>
    <property type="project" value="UniProtKB-SubCell"/>
</dbReference>
<evidence type="ECO:0000256" key="1">
    <source>
        <dbReference type="ARBA" id="ARBA00006139"/>
    </source>
</evidence>
<dbReference type="PROSITE" id="PS00855">
    <property type="entry name" value="SPASE_II"/>
    <property type="match status" value="1"/>
</dbReference>
<protein>
    <recommendedName>
        <fullName evidence="9">Lipoprotein signal peptidase</fullName>
        <ecNumber evidence="9">3.4.23.36</ecNumber>
    </recommendedName>
    <alternativeName>
        <fullName evidence="9">Prolipoprotein signal peptidase</fullName>
    </alternativeName>
    <alternativeName>
        <fullName evidence="9">Signal peptidase II</fullName>
        <shortName evidence="9">SPase II</shortName>
    </alternativeName>
</protein>
<sequence>MTTNSSARWLWGPYSGLGLAVFLVTLILDQAHKWWMLNVYDIAGKGRVYVAPFLDLVYVKNIGISYSLFDQESFAGQVMLAAFGLAATAALWVWLAKGATGRILAVSLGLIMGGAIGNAIDRLVLGGVADFFSLHAFGFYWYVFNIADVAIVAGVIGLLYDSLVPSRKDAAKPL</sequence>
<evidence type="ECO:0000256" key="11">
    <source>
        <dbReference type="RuleBase" id="RU004181"/>
    </source>
</evidence>
<evidence type="ECO:0000256" key="9">
    <source>
        <dbReference type="HAMAP-Rule" id="MF_00161"/>
    </source>
</evidence>
<dbReference type="HAMAP" id="MF_00161">
    <property type="entry name" value="LspA"/>
    <property type="match status" value="1"/>
</dbReference>
<evidence type="ECO:0000313" key="13">
    <source>
        <dbReference type="Proteomes" id="UP000440694"/>
    </source>
</evidence>
<dbReference type="Proteomes" id="UP000440694">
    <property type="component" value="Unassembled WGS sequence"/>
</dbReference>
<keyword evidence="7 9" id="KW-1133">Transmembrane helix</keyword>
<dbReference type="RefSeq" id="WP_154738754.1">
    <property type="nucleotide sequence ID" value="NZ_WMBQ01000001.1"/>
</dbReference>
<keyword evidence="4 9" id="KW-0812">Transmembrane</keyword>
<dbReference type="AlphaFoldDB" id="A0A6I3KH49"/>
<comment type="caution">
    <text evidence="12">The sequence shown here is derived from an EMBL/GenBank/DDBJ whole genome shotgun (WGS) entry which is preliminary data.</text>
</comment>
<dbReference type="NCBIfam" id="TIGR00077">
    <property type="entry name" value="lspA"/>
    <property type="match status" value="1"/>
</dbReference>
<keyword evidence="8 9" id="KW-0472">Membrane</keyword>
<feature type="active site" evidence="9">
    <location>
        <position position="148"/>
    </location>
</feature>
<evidence type="ECO:0000256" key="10">
    <source>
        <dbReference type="RuleBase" id="RU000594"/>
    </source>
</evidence>
<dbReference type="Pfam" id="PF01252">
    <property type="entry name" value="Peptidase_A8"/>
    <property type="match status" value="1"/>
</dbReference>
<keyword evidence="13" id="KW-1185">Reference proteome</keyword>
<proteinExistence type="inferred from homology"/>
<dbReference type="EMBL" id="WMBQ01000001">
    <property type="protein sequence ID" value="MTD94314.1"/>
    <property type="molecule type" value="Genomic_DNA"/>
</dbReference>
<feature type="transmembrane region" description="Helical" evidence="9">
    <location>
        <begin position="12"/>
        <end position="28"/>
    </location>
</feature>
<evidence type="ECO:0000256" key="7">
    <source>
        <dbReference type="ARBA" id="ARBA00022989"/>
    </source>
</evidence>
<keyword evidence="5 9" id="KW-0064">Aspartyl protease</keyword>
<evidence type="ECO:0000256" key="2">
    <source>
        <dbReference type="ARBA" id="ARBA00022475"/>
    </source>
</evidence>
<feature type="transmembrane region" description="Helical" evidence="9">
    <location>
        <begin position="140"/>
        <end position="160"/>
    </location>
</feature>
<dbReference type="GO" id="GO:0006508">
    <property type="term" value="P:proteolysis"/>
    <property type="evidence" value="ECO:0007669"/>
    <property type="project" value="UniProtKB-KW"/>
</dbReference>
<comment type="pathway">
    <text evidence="9">Protein modification; lipoprotein biosynthesis (signal peptide cleavage).</text>
</comment>
<accession>A0A6I3KH49</accession>
<dbReference type="PANTHER" id="PTHR33695">
    <property type="entry name" value="LIPOPROTEIN SIGNAL PEPTIDASE"/>
    <property type="match status" value="1"/>
</dbReference>
<evidence type="ECO:0000256" key="8">
    <source>
        <dbReference type="ARBA" id="ARBA00023136"/>
    </source>
</evidence>
<comment type="catalytic activity">
    <reaction evidence="9 10">
        <text>Release of signal peptides from bacterial membrane prolipoproteins. Hydrolyzes -Xaa-Yaa-Zaa-|-(S,diacylglyceryl)Cys-, in which Xaa is hydrophobic (preferably Leu), and Yaa (Ala or Ser) and Zaa (Gly or Ala) have small, neutral side chains.</text>
        <dbReference type="EC" id="3.4.23.36"/>
    </reaction>
</comment>
<keyword evidence="2 9" id="KW-1003">Cell membrane</keyword>
<comment type="function">
    <text evidence="9 10">This protein specifically catalyzes the removal of signal peptides from prolipoproteins.</text>
</comment>
<dbReference type="PRINTS" id="PR00781">
    <property type="entry name" value="LIPOSIGPTASE"/>
</dbReference>
<dbReference type="PANTHER" id="PTHR33695:SF1">
    <property type="entry name" value="LIPOPROTEIN SIGNAL PEPTIDASE"/>
    <property type="match status" value="1"/>
</dbReference>